<reference evidence="1 2" key="1">
    <citation type="submission" date="2016-08" db="EMBL/GenBank/DDBJ databases">
        <authorList>
            <person name="Seilhamer J.J."/>
        </authorList>
    </citation>
    <scope>NUCLEOTIDE SEQUENCE [LARGE SCALE GENOMIC DNA]</scope>
    <source>
        <strain evidence="1 2">NML150140-1</strain>
    </source>
</reference>
<dbReference type="AlphaFoldDB" id="A0A1E3UGF0"/>
<accession>A0A1E3UGF0</accession>
<comment type="caution">
    <text evidence="1">The sequence shown here is derived from an EMBL/GenBank/DDBJ whole genome shotgun (WGS) entry which is preliminary data.</text>
</comment>
<proteinExistence type="predicted"/>
<evidence type="ECO:0000313" key="1">
    <source>
        <dbReference type="EMBL" id="ODR50333.1"/>
    </source>
</evidence>
<dbReference type="OrthoDB" id="2055966at2"/>
<name>A0A1E3UGF0_9FIRM</name>
<dbReference type="RefSeq" id="WP_069431709.1">
    <property type="nucleotide sequence ID" value="NZ_MEHA01000011.1"/>
</dbReference>
<dbReference type="Proteomes" id="UP000094271">
    <property type="component" value="Unassembled WGS sequence"/>
</dbReference>
<evidence type="ECO:0000313" key="2">
    <source>
        <dbReference type="Proteomes" id="UP000094271"/>
    </source>
</evidence>
<dbReference type="EMBL" id="MEHA01000011">
    <property type="protein sequence ID" value="ODR50333.1"/>
    <property type="molecule type" value="Genomic_DNA"/>
</dbReference>
<sequence>MSDKERILMAIITRIIPGVLYAPFEEREEYIKSYMFSRSELKTGDLVFANTSLKVNDFLVGFIDHLEKDCVVIREIGSNRLCNYYNESFSVINKEKLGYELLEGVQYKTYQKALKAFGNYTQYWTRFKSISFEGNMCSLQARKAFKNDTLFEVTFPYNSKTTIASIGRLLKEKDL</sequence>
<gene>
    <name evidence="1" type="ORF">BEI59_15865</name>
</gene>
<organism evidence="1 2">
    <name type="scientific">Eisenbergiella tayi</name>
    <dbReference type="NCBI Taxonomy" id="1432052"/>
    <lineage>
        <taxon>Bacteria</taxon>
        <taxon>Bacillati</taxon>
        <taxon>Bacillota</taxon>
        <taxon>Clostridia</taxon>
        <taxon>Lachnospirales</taxon>
        <taxon>Lachnospiraceae</taxon>
        <taxon>Eisenbergiella</taxon>
    </lineage>
</organism>
<protein>
    <submittedName>
        <fullName evidence="1">Uncharacterized protein</fullName>
    </submittedName>
</protein>